<organism evidence="4 5">
    <name type="scientific">Brevundimonas terrae</name>
    <dbReference type="NCBI Taxonomy" id="363631"/>
    <lineage>
        <taxon>Bacteria</taxon>
        <taxon>Pseudomonadati</taxon>
        <taxon>Pseudomonadota</taxon>
        <taxon>Alphaproteobacteria</taxon>
        <taxon>Caulobacterales</taxon>
        <taxon>Caulobacteraceae</taxon>
        <taxon>Brevundimonas</taxon>
    </lineage>
</organism>
<feature type="transmembrane region" description="Helical" evidence="3">
    <location>
        <begin position="92"/>
        <end position="113"/>
    </location>
</feature>
<feature type="coiled-coil region" evidence="1">
    <location>
        <begin position="183"/>
        <end position="214"/>
    </location>
</feature>
<proteinExistence type="predicted"/>
<evidence type="ECO:0000256" key="3">
    <source>
        <dbReference type="SAM" id="Phobius"/>
    </source>
</evidence>
<feature type="compositionally biased region" description="Low complexity" evidence="2">
    <location>
        <begin position="67"/>
        <end position="78"/>
    </location>
</feature>
<reference evidence="5" key="1">
    <citation type="journal article" date="2019" name="Int. J. Syst. Evol. Microbiol.">
        <title>The Global Catalogue of Microorganisms (GCM) 10K type strain sequencing project: providing services to taxonomists for standard genome sequencing and annotation.</title>
        <authorList>
            <consortium name="The Broad Institute Genomics Platform"/>
            <consortium name="The Broad Institute Genome Sequencing Center for Infectious Disease"/>
            <person name="Wu L."/>
            <person name="Ma J."/>
        </authorList>
    </citation>
    <scope>NUCLEOTIDE SEQUENCE [LARGE SCALE GENOMIC DNA]</scope>
    <source>
        <strain evidence="5">JCM 13476</strain>
    </source>
</reference>
<evidence type="ECO:0000313" key="5">
    <source>
        <dbReference type="Proteomes" id="UP001500791"/>
    </source>
</evidence>
<gene>
    <name evidence="4" type="primary">tipN</name>
    <name evidence="4" type="ORF">GCM10009093_19460</name>
</gene>
<name>A0ABP3I7G2_9CAUL</name>
<dbReference type="EMBL" id="BAAAEJ010000007">
    <property type="protein sequence ID" value="GAA0392996.1"/>
    <property type="molecule type" value="Genomic_DNA"/>
</dbReference>
<comment type="caution">
    <text evidence="4">The sequence shown here is derived from an EMBL/GenBank/DDBJ whole genome shotgun (WGS) entry which is preliminary data.</text>
</comment>
<keyword evidence="3" id="KW-1133">Transmembrane helix</keyword>
<evidence type="ECO:0000256" key="2">
    <source>
        <dbReference type="SAM" id="MobiDB-lite"/>
    </source>
</evidence>
<keyword evidence="5" id="KW-1185">Reference proteome</keyword>
<feature type="compositionally biased region" description="Basic and acidic residues" evidence="2">
    <location>
        <begin position="22"/>
        <end position="43"/>
    </location>
</feature>
<accession>A0ABP3I7G2</accession>
<sequence length="786" mass="85651">MDAPLGDPASDSAEIDPYAHPMSERQRRRLAEQQKLAEQRTAEASRQNQFLSPLDEASDGALTKPQTTSPSVSATKVSKSSKSKSKNSGKSVYLLAILASGMWAGGIASWFAYEFGSGMVDLEPIRLAVYALIAIAPVGLFFMLAHALRLGGLLAQENRRARELADAMVAPTVYGAEQTSNIVSALRSDIDEAANVAERARQELTKLRESLLTEATRLTDAARTAQVATQNITRTMGDERQQLATLGDTLDSKALSVAEAVQRQAQMVADASDLAQAQLREAEAALAARAADLAAAANEAQDAARLAADDLSRQTQRLETAGSGVTEQIKAVEDGLSQQRAALVNAAYSLRNDQEGFAAQIENQRIQFVDQLSQTRTAANDLNLTGDQIAEAIKSQTEAVLDQFRTLIGMSQREADGFDAATKLSLDKFEMLAAESRERLLNETRIAVETLNRASVEQRQLAEQALQQAQIRADRLGESLFDAARQADDAAESRIAGARRIVDETVKMVDQTGMEAMTRLESLTRRMTDALAQIESSVRELDDRAARLPEETAQRMAAVRTSAEQSLASLNDASRRAAAEAEALDMGFQDRVRKNYEMVNEAVRLIGTPKAETSPMPSEPSGSIVNDDPMRIPLRPASLHEPVAPQVEIAPEPPLHWQPAPRQTQEPAVPLHVLSELAVSSIRRMGVDPNALLPRARIDDVAFALSRDDVVRARQIVRRVAPAAVRSVNRRVVADQELHRDINRFIDAYARLLADLGDDQNGVNNRLASDEGRAFMIYDAALNETR</sequence>
<keyword evidence="3" id="KW-0472">Membrane</keyword>
<feature type="transmembrane region" description="Helical" evidence="3">
    <location>
        <begin position="125"/>
        <end position="150"/>
    </location>
</feature>
<keyword evidence="1" id="KW-0175">Coiled coil</keyword>
<protein>
    <submittedName>
        <fullName evidence="4">Polar localization protein TipN</fullName>
    </submittedName>
</protein>
<evidence type="ECO:0000256" key="1">
    <source>
        <dbReference type="SAM" id="Coils"/>
    </source>
</evidence>
<keyword evidence="3" id="KW-0812">Transmembrane</keyword>
<dbReference type="Proteomes" id="UP001500791">
    <property type="component" value="Unassembled WGS sequence"/>
</dbReference>
<evidence type="ECO:0000313" key="4">
    <source>
        <dbReference type="EMBL" id="GAA0392996.1"/>
    </source>
</evidence>
<feature type="region of interest" description="Disordered" evidence="2">
    <location>
        <begin position="1"/>
        <end position="86"/>
    </location>
</feature>